<evidence type="ECO:0000313" key="2">
    <source>
        <dbReference type="Proteomes" id="UP000249682"/>
    </source>
</evidence>
<dbReference type="Proteomes" id="UP000249682">
    <property type="component" value="Chromosome"/>
</dbReference>
<protein>
    <submittedName>
        <fullName evidence="1">Uncharacterized protein</fullName>
    </submittedName>
</protein>
<evidence type="ECO:0000313" key="1">
    <source>
        <dbReference type="EMBL" id="AWV48626.1"/>
    </source>
</evidence>
<dbReference type="AlphaFoldDB" id="A0AAD0KXZ7"/>
<proteinExistence type="predicted"/>
<name>A0AAD0KXZ7_MYCLR</name>
<sequence length="64" mass="7509">MADYYFGLLVDIHSLRELTEQLQAGTLVHKKAKTFLWEEKLRMLPVYNPHVVLDLAKIRKGEQL</sequence>
<accession>A0AAD0KXZ7</accession>
<gene>
    <name evidence="1" type="ORF">DIJ64_12840</name>
</gene>
<dbReference type="RefSeq" id="WP_049769879.1">
    <property type="nucleotide sequence ID" value="NZ_CP029543.1"/>
</dbReference>
<dbReference type="EMBL" id="CP029543">
    <property type="protein sequence ID" value="AWV48626.1"/>
    <property type="molecule type" value="Genomic_DNA"/>
</dbReference>
<organism evidence="1 2">
    <name type="scientific">Mycobacterium leprae</name>
    <dbReference type="NCBI Taxonomy" id="1769"/>
    <lineage>
        <taxon>Bacteria</taxon>
        <taxon>Bacillati</taxon>
        <taxon>Actinomycetota</taxon>
        <taxon>Actinomycetes</taxon>
        <taxon>Mycobacteriales</taxon>
        <taxon>Mycobacteriaceae</taxon>
        <taxon>Mycobacterium</taxon>
    </lineage>
</organism>
<reference evidence="1 2" key="1">
    <citation type="submission" date="2018-05" db="EMBL/GenBank/DDBJ databases">
        <title>Evolution of small genomes with special reference to Mycobacterium leprae.</title>
        <authorList>
            <person name="Mohanty P.S."/>
            <person name="Bansal A.K."/>
            <person name="Gupta U.D."/>
            <person name="Naaz F."/>
            <person name="Dwivedi V.D."/>
            <person name="Singh H."/>
            <person name="Gupta G."/>
            <person name="Sharma S."/>
            <person name="Arora M."/>
        </authorList>
    </citation>
    <scope>NUCLEOTIDE SEQUENCE [LARGE SCALE GENOMIC DNA]</scope>
    <source>
        <strain evidence="1 2">MRHRU-235-G</strain>
    </source>
</reference>